<dbReference type="InterPro" id="IPR052155">
    <property type="entry name" value="Biofilm_reg_signaling"/>
</dbReference>
<keyword evidence="5" id="KW-1185">Reference proteome</keyword>
<accession>A0ABS9K705</accession>
<evidence type="ECO:0000259" key="3">
    <source>
        <dbReference type="PROSITE" id="PS50887"/>
    </source>
</evidence>
<dbReference type="InterPro" id="IPR029787">
    <property type="entry name" value="Nucleotide_cyclase"/>
</dbReference>
<comment type="caution">
    <text evidence="4">The sequence shown here is derived from an EMBL/GenBank/DDBJ whole genome shotgun (WGS) entry which is preliminary data.</text>
</comment>
<dbReference type="PANTHER" id="PTHR44757">
    <property type="entry name" value="DIGUANYLATE CYCLASE DGCP"/>
    <property type="match status" value="1"/>
</dbReference>
<evidence type="ECO:0000259" key="2">
    <source>
        <dbReference type="PROSITE" id="PS50112"/>
    </source>
</evidence>
<dbReference type="SUPFAM" id="SSF55785">
    <property type="entry name" value="PYP-like sensor domain (PAS domain)"/>
    <property type="match status" value="1"/>
</dbReference>
<feature type="domain" description="PAS" evidence="2">
    <location>
        <begin position="269"/>
        <end position="324"/>
    </location>
</feature>
<keyword evidence="1" id="KW-0472">Membrane</keyword>
<dbReference type="InterPro" id="IPR021796">
    <property type="entry name" value="Tll0287-like_dom"/>
</dbReference>
<feature type="domain" description="GGDEF" evidence="3">
    <location>
        <begin position="424"/>
        <end position="557"/>
    </location>
</feature>
<sequence length="568" mass="62953">MNRFLLDRRYWLVPLALWSAIVASSLAWNLFAIQRQVLELSTSQGREVFHMMDAMRLWNARHGGVYAKITEDTPPNPYLDVPDRDVETLNGMRLTLLNPAYMTRQVTATVRELTGVQVHMTSLKPINPGNLADAWETAALQDFERGGKDRAELVQIGGRTVARFMAPLVTRQACLDCHAKQGYRVGDIRGGISVTLDTAPFVEPLRVQKRNSVLVHLVGWLLVAALTLFALARWREQVLALGRAKDEQEALVELRTSELRREVVERRQAEIRLRLLMDASGNGIFGLAANGECTFINPVAQRLLGLKQADTMLGRPILDLITPDAAPNQQLHEALRLGQSLHSDDCVFARADGTPFHVEVRLDPIDGDGTAGAVVNFADITQRKATEASIWHQANYDALTGLANRRLLSHRLDQMITDARRSREIIALLFVDLDGFKAVNDAYGHDAGDNVLRETALRLQAGTRESDLVARLAGDEFLVVLRYLANREHAGMVAGKLVDLLGKPVPFAGHDLQVSASVGISIYPDDAENAGELVKAADLAMYRAKEAGKHTYRYYAGGRYTECWLPAT</sequence>
<dbReference type="Gene3D" id="3.30.450.20">
    <property type="entry name" value="PAS domain"/>
    <property type="match status" value="1"/>
</dbReference>
<feature type="transmembrane region" description="Helical" evidence="1">
    <location>
        <begin position="213"/>
        <end position="234"/>
    </location>
</feature>
<evidence type="ECO:0000256" key="1">
    <source>
        <dbReference type="SAM" id="Phobius"/>
    </source>
</evidence>
<protein>
    <submittedName>
        <fullName evidence="4">Diguanylate cyclase</fullName>
        <ecNumber evidence="4">2.7.7.65</ecNumber>
    </submittedName>
</protein>
<dbReference type="PROSITE" id="PS50112">
    <property type="entry name" value="PAS"/>
    <property type="match status" value="1"/>
</dbReference>
<dbReference type="InterPro" id="IPR000014">
    <property type="entry name" value="PAS"/>
</dbReference>
<organism evidence="4 5">
    <name type="scientific">Dechloromonas hankyongensis</name>
    <dbReference type="NCBI Taxonomy" id="2908002"/>
    <lineage>
        <taxon>Bacteria</taxon>
        <taxon>Pseudomonadati</taxon>
        <taxon>Pseudomonadota</taxon>
        <taxon>Betaproteobacteria</taxon>
        <taxon>Rhodocyclales</taxon>
        <taxon>Azonexaceae</taxon>
        <taxon>Dechloromonas</taxon>
    </lineage>
</organism>
<dbReference type="InterPro" id="IPR000160">
    <property type="entry name" value="GGDEF_dom"/>
</dbReference>
<dbReference type="PROSITE" id="PS50887">
    <property type="entry name" value="GGDEF"/>
    <property type="match status" value="1"/>
</dbReference>
<dbReference type="Pfam" id="PF11845">
    <property type="entry name" value="Tll0287-like"/>
    <property type="match status" value="1"/>
</dbReference>
<keyword evidence="1" id="KW-0812">Transmembrane</keyword>
<dbReference type="NCBIfam" id="TIGR00254">
    <property type="entry name" value="GGDEF"/>
    <property type="match status" value="1"/>
</dbReference>
<evidence type="ECO:0000313" key="4">
    <source>
        <dbReference type="EMBL" id="MCG2578953.1"/>
    </source>
</evidence>
<dbReference type="InterPro" id="IPR043128">
    <property type="entry name" value="Rev_trsase/Diguanyl_cyclase"/>
</dbReference>
<dbReference type="EC" id="2.7.7.65" evidence="4"/>
<dbReference type="SMART" id="SM00267">
    <property type="entry name" value="GGDEF"/>
    <property type="match status" value="1"/>
</dbReference>
<keyword evidence="4" id="KW-0548">Nucleotidyltransferase</keyword>
<proteinExistence type="predicted"/>
<dbReference type="GO" id="GO:0052621">
    <property type="term" value="F:diguanylate cyclase activity"/>
    <property type="evidence" value="ECO:0007669"/>
    <property type="project" value="UniProtKB-EC"/>
</dbReference>
<dbReference type="InterPro" id="IPR013767">
    <property type="entry name" value="PAS_fold"/>
</dbReference>
<dbReference type="CDD" id="cd00130">
    <property type="entry name" value="PAS"/>
    <property type="match status" value="1"/>
</dbReference>
<reference evidence="4" key="1">
    <citation type="submission" date="2022-01" db="EMBL/GenBank/DDBJ databases">
        <authorList>
            <person name="Jo J.-H."/>
            <person name="Im W.-T."/>
        </authorList>
    </citation>
    <scope>NUCLEOTIDE SEQUENCE</scope>
    <source>
        <strain evidence="4">XY25</strain>
    </source>
</reference>
<dbReference type="Pfam" id="PF00990">
    <property type="entry name" value="GGDEF"/>
    <property type="match status" value="1"/>
</dbReference>
<name>A0ABS9K705_9RHOO</name>
<dbReference type="EMBL" id="JAKLTN010000006">
    <property type="protein sequence ID" value="MCG2578953.1"/>
    <property type="molecule type" value="Genomic_DNA"/>
</dbReference>
<dbReference type="RefSeq" id="WP_275712366.1">
    <property type="nucleotide sequence ID" value="NZ_JAKLTN010000006.1"/>
</dbReference>
<dbReference type="Gene3D" id="3.30.70.270">
    <property type="match status" value="1"/>
</dbReference>
<dbReference type="Pfam" id="PF00989">
    <property type="entry name" value="PAS"/>
    <property type="match status" value="1"/>
</dbReference>
<gene>
    <name evidence="4" type="ORF">LZ012_18330</name>
</gene>
<evidence type="ECO:0000313" key="5">
    <source>
        <dbReference type="Proteomes" id="UP001165384"/>
    </source>
</evidence>
<dbReference type="NCBIfam" id="TIGR00229">
    <property type="entry name" value="sensory_box"/>
    <property type="match status" value="1"/>
</dbReference>
<dbReference type="SUPFAM" id="SSF55073">
    <property type="entry name" value="Nucleotide cyclase"/>
    <property type="match status" value="1"/>
</dbReference>
<dbReference type="PANTHER" id="PTHR44757:SF2">
    <property type="entry name" value="BIOFILM ARCHITECTURE MAINTENANCE PROTEIN MBAA"/>
    <property type="match status" value="1"/>
</dbReference>
<keyword evidence="4" id="KW-0808">Transferase</keyword>
<dbReference type="Proteomes" id="UP001165384">
    <property type="component" value="Unassembled WGS sequence"/>
</dbReference>
<keyword evidence="1" id="KW-1133">Transmembrane helix</keyword>
<dbReference type="SMART" id="SM00091">
    <property type="entry name" value="PAS"/>
    <property type="match status" value="1"/>
</dbReference>
<dbReference type="InterPro" id="IPR035965">
    <property type="entry name" value="PAS-like_dom_sf"/>
</dbReference>
<dbReference type="CDD" id="cd01949">
    <property type="entry name" value="GGDEF"/>
    <property type="match status" value="1"/>
</dbReference>